<evidence type="ECO:0000256" key="5">
    <source>
        <dbReference type="ARBA" id="ARBA00022679"/>
    </source>
</evidence>
<dbReference type="SUPFAM" id="SSF53756">
    <property type="entry name" value="UDP-Glycosyltransferase/glycogen phosphorylase"/>
    <property type="match status" value="1"/>
</dbReference>
<gene>
    <name evidence="8" type="ORF">METZ01_LOCUS238225</name>
</gene>
<comment type="catalytic activity">
    <reaction evidence="7">
        <text>a lipid X + a UDP-2-N,3-O-bis[(3R)-3-hydroxyacyl]-alpha-D-glucosamine = a lipid A disaccharide + UDP + H(+)</text>
        <dbReference type="Rhea" id="RHEA:67828"/>
        <dbReference type="ChEBI" id="CHEBI:15378"/>
        <dbReference type="ChEBI" id="CHEBI:58223"/>
        <dbReference type="ChEBI" id="CHEBI:137748"/>
        <dbReference type="ChEBI" id="CHEBI:176338"/>
        <dbReference type="ChEBI" id="CHEBI:176343"/>
        <dbReference type="EC" id="2.4.1.182"/>
    </reaction>
</comment>
<dbReference type="Pfam" id="PF02684">
    <property type="entry name" value="LpxB"/>
    <property type="match status" value="1"/>
</dbReference>
<name>A0A382HFV5_9ZZZZ</name>
<dbReference type="AlphaFoldDB" id="A0A382HFV5"/>
<dbReference type="HAMAP" id="MF_00392">
    <property type="entry name" value="LpxB"/>
    <property type="match status" value="1"/>
</dbReference>
<dbReference type="PANTHER" id="PTHR30372:SF4">
    <property type="entry name" value="LIPID-A-DISACCHARIDE SYNTHASE, MITOCHONDRIAL-RELATED"/>
    <property type="match status" value="1"/>
</dbReference>
<dbReference type="GO" id="GO:0008915">
    <property type="term" value="F:lipid-A-disaccharide synthase activity"/>
    <property type="evidence" value="ECO:0007669"/>
    <property type="project" value="UniProtKB-EC"/>
</dbReference>
<sequence>MKDKHHHFLIIAGEASGDLHGSNLVSALKAFLPHASFSGMGGSRMREEGVDTLFGIDRMGTVGMIEVLGEFDHYYKVYRTLMKEIASCRYDAIILIDYPTLNLRLAKQGRRFDCPVFFFISPQIWAWRKGRIREIRESVRKMFVILPFEEKLYLDAGVDAEFLGHPFIDMVHPSRPREESREKYSLNTGVKTIGLLPGSRMNEVNSLLDVMIQAAERIRSELGSCQFLLPIADSINPDLIRQRLGANPLGIQLIQGETYDVMNSCDTLIIASGSATLEAGILGCPMVIVYKLNPLTYWLARLWIKIPFVGLVNIVAGEGVVPELIQHKVTAENISSEVLAMLRTPEKEQAIRERLLKIRKSLGEPGVMKVVAKRIADFMDELSANEKTPV</sequence>
<keyword evidence="6" id="KW-0443">Lipid metabolism</keyword>
<evidence type="ECO:0000256" key="1">
    <source>
        <dbReference type="ARBA" id="ARBA00012687"/>
    </source>
</evidence>
<accession>A0A382HFV5</accession>
<dbReference type="GO" id="GO:0009245">
    <property type="term" value="P:lipid A biosynthetic process"/>
    <property type="evidence" value="ECO:0007669"/>
    <property type="project" value="UniProtKB-KW"/>
</dbReference>
<keyword evidence="2" id="KW-0444">Lipid biosynthesis</keyword>
<evidence type="ECO:0000256" key="7">
    <source>
        <dbReference type="ARBA" id="ARBA00048975"/>
    </source>
</evidence>
<evidence type="ECO:0000256" key="3">
    <source>
        <dbReference type="ARBA" id="ARBA00022556"/>
    </source>
</evidence>
<evidence type="ECO:0000256" key="6">
    <source>
        <dbReference type="ARBA" id="ARBA00023098"/>
    </source>
</evidence>
<keyword evidence="5" id="KW-0808">Transferase</keyword>
<dbReference type="EC" id="2.4.1.182" evidence="1"/>
<organism evidence="8">
    <name type="scientific">marine metagenome</name>
    <dbReference type="NCBI Taxonomy" id="408172"/>
    <lineage>
        <taxon>unclassified sequences</taxon>
        <taxon>metagenomes</taxon>
        <taxon>ecological metagenomes</taxon>
    </lineage>
</organism>
<evidence type="ECO:0000256" key="4">
    <source>
        <dbReference type="ARBA" id="ARBA00022676"/>
    </source>
</evidence>
<reference evidence="8" key="1">
    <citation type="submission" date="2018-05" db="EMBL/GenBank/DDBJ databases">
        <authorList>
            <person name="Lanie J.A."/>
            <person name="Ng W.-L."/>
            <person name="Kazmierczak K.M."/>
            <person name="Andrzejewski T.M."/>
            <person name="Davidsen T.M."/>
            <person name="Wayne K.J."/>
            <person name="Tettelin H."/>
            <person name="Glass J.I."/>
            <person name="Rusch D."/>
            <person name="Podicherti R."/>
            <person name="Tsui H.-C.T."/>
            <person name="Winkler M.E."/>
        </authorList>
    </citation>
    <scope>NUCLEOTIDE SEQUENCE</scope>
</reference>
<dbReference type="GO" id="GO:0016020">
    <property type="term" value="C:membrane"/>
    <property type="evidence" value="ECO:0007669"/>
    <property type="project" value="GOC"/>
</dbReference>
<dbReference type="EMBL" id="UINC01060648">
    <property type="protein sequence ID" value="SVB85371.1"/>
    <property type="molecule type" value="Genomic_DNA"/>
</dbReference>
<evidence type="ECO:0000313" key="8">
    <source>
        <dbReference type="EMBL" id="SVB85371.1"/>
    </source>
</evidence>
<protein>
    <recommendedName>
        <fullName evidence="1">lipid-A-disaccharide synthase</fullName>
        <ecNumber evidence="1">2.4.1.182</ecNumber>
    </recommendedName>
</protein>
<dbReference type="NCBIfam" id="TIGR00215">
    <property type="entry name" value="lpxB"/>
    <property type="match status" value="1"/>
</dbReference>
<proteinExistence type="inferred from homology"/>
<keyword evidence="3" id="KW-0441">Lipid A biosynthesis</keyword>
<keyword evidence="4" id="KW-0328">Glycosyltransferase</keyword>
<dbReference type="GO" id="GO:0005543">
    <property type="term" value="F:phospholipid binding"/>
    <property type="evidence" value="ECO:0007669"/>
    <property type="project" value="TreeGrafter"/>
</dbReference>
<dbReference type="PANTHER" id="PTHR30372">
    <property type="entry name" value="LIPID-A-DISACCHARIDE SYNTHASE"/>
    <property type="match status" value="1"/>
</dbReference>
<dbReference type="InterPro" id="IPR003835">
    <property type="entry name" value="Glyco_trans_19"/>
</dbReference>
<evidence type="ECO:0000256" key="2">
    <source>
        <dbReference type="ARBA" id="ARBA00022516"/>
    </source>
</evidence>